<dbReference type="RefSeq" id="WP_306734901.1">
    <property type="nucleotide sequence ID" value="NZ_JANHAX010000002.1"/>
</dbReference>
<feature type="region of interest" description="Disordered" evidence="2">
    <location>
        <begin position="277"/>
        <end position="296"/>
    </location>
</feature>
<feature type="domain" description="DUF4139" evidence="4">
    <location>
        <begin position="226"/>
        <end position="538"/>
    </location>
</feature>
<keyword evidence="1" id="KW-0175">Coiled coil</keyword>
<evidence type="ECO:0000313" key="6">
    <source>
        <dbReference type="EMBL" id="MDQ2089629.1"/>
    </source>
</evidence>
<dbReference type="NCBIfam" id="TIGR02231">
    <property type="entry name" value="mucoidy inhibitor MuiA family protein"/>
    <property type="match status" value="1"/>
</dbReference>
<dbReference type="AlphaFoldDB" id="A0AAE4B4Q5"/>
<evidence type="ECO:0000313" key="7">
    <source>
        <dbReference type="Proteomes" id="UP001226762"/>
    </source>
</evidence>
<proteinExistence type="predicted"/>
<dbReference type="PANTHER" id="PTHR31005:SF8">
    <property type="entry name" value="DUF4139 DOMAIN-CONTAINING PROTEIN"/>
    <property type="match status" value="1"/>
</dbReference>
<dbReference type="EMBL" id="JANHAX010000002">
    <property type="protein sequence ID" value="MDQ2089629.1"/>
    <property type="molecule type" value="Genomic_DNA"/>
</dbReference>
<reference evidence="6" key="1">
    <citation type="submission" date="2022-07" db="EMBL/GenBank/DDBJ databases">
        <authorList>
            <person name="Otstavnykh N."/>
            <person name="Isaeva M."/>
            <person name="Bystritskaya E."/>
        </authorList>
    </citation>
    <scope>NUCLEOTIDE SEQUENCE</scope>
    <source>
        <strain evidence="6">KCTC 52189</strain>
    </source>
</reference>
<gene>
    <name evidence="6" type="ORF">NO357_06915</name>
</gene>
<keyword evidence="7" id="KW-1185">Reference proteome</keyword>
<evidence type="ECO:0000259" key="4">
    <source>
        <dbReference type="Pfam" id="PF13598"/>
    </source>
</evidence>
<evidence type="ECO:0000256" key="1">
    <source>
        <dbReference type="SAM" id="Coils"/>
    </source>
</evidence>
<dbReference type="PANTHER" id="PTHR31005">
    <property type="entry name" value="DUF4139 DOMAIN-CONTAINING PROTEIN"/>
    <property type="match status" value="1"/>
</dbReference>
<feature type="coiled-coil region" evidence="1">
    <location>
        <begin position="90"/>
        <end position="124"/>
    </location>
</feature>
<evidence type="ECO:0000256" key="3">
    <source>
        <dbReference type="SAM" id="SignalP"/>
    </source>
</evidence>
<dbReference type="Proteomes" id="UP001226762">
    <property type="component" value="Unassembled WGS sequence"/>
</dbReference>
<keyword evidence="3" id="KW-0732">Signal</keyword>
<dbReference type="InterPro" id="IPR011935">
    <property type="entry name" value="CHP02231"/>
</dbReference>
<dbReference type="InterPro" id="IPR037291">
    <property type="entry name" value="DUF4139"/>
</dbReference>
<protein>
    <submittedName>
        <fullName evidence="6">DUF4139 domain-containing protein</fullName>
    </submittedName>
</protein>
<dbReference type="InterPro" id="IPR025554">
    <property type="entry name" value="DUF4140"/>
</dbReference>
<dbReference type="Pfam" id="PF13600">
    <property type="entry name" value="DUF4140"/>
    <property type="match status" value="1"/>
</dbReference>
<reference evidence="6" key="2">
    <citation type="submission" date="2023-02" db="EMBL/GenBank/DDBJ databases">
        <title>'Rhodoalgimonas zhirmunskyi' gen. nov., isolated from a red alga.</title>
        <authorList>
            <person name="Nedashkovskaya O.I."/>
            <person name="Otstavnykh N.Y."/>
            <person name="Bystritskaya E.P."/>
            <person name="Balabanova L.A."/>
            <person name="Isaeva M.P."/>
        </authorList>
    </citation>
    <scope>NUCLEOTIDE SEQUENCE</scope>
    <source>
        <strain evidence="6">KCTC 52189</strain>
    </source>
</reference>
<dbReference type="Pfam" id="PF13598">
    <property type="entry name" value="DUF4139"/>
    <property type="match status" value="1"/>
</dbReference>
<name>A0AAE4B4Q5_9RHOB</name>
<comment type="caution">
    <text evidence="6">The sequence shown here is derived from an EMBL/GenBank/DDBJ whole genome shotgun (WGS) entry which is preliminary data.</text>
</comment>
<evidence type="ECO:0000256" key="2">
    <source>
        <dbReference type="SAM" id="MobiDB-lite"/>
    </source>
</evidence>
<organism evidence="6 7">
    <name type="scientific">Marimonas arenosa</name>
    <dbReference type="NCBI Taxonomy" id="1795305"/>
    <lineage>
        <taxon>Bacteria</taxon>
        <taxon>Pseudomonadati</taxon>
        <taxon>Pseudomonadota</taxon>
        <taxon>Alphaproteobacteria</taxon>
        <taxon>Rhodobacterales</taxon>
        <taxon>Paracoccaceae</taxon>
        <taxon>Marimonas</taxon>
    </lineage>
</organism>
<accession>A0AAE4B4Q5</accession>
<feature type="domain" description="DUF4140" evidence="5">
    <location>
        <begin position="29"/>
        <end position="125"/>
    </location>
</feature>
<feature type="chain" id="PRO_5042183973" evidence="3">
    <location>
        <begin position="18"/>
        <end position="543"/>
    </location>
</feature>
<feature type="signal peptide" evidence="3">
    <location>
        <begin position="1"/>
        <end position="17"/>
    </location>
</feature>
<evidence type="ECO:0000259" key="5">
    <source>
        <dbReference type="Pfam" id="PF13600"/>
    </source>
</evidence>
<sequence length="543" mass="59239">MRALPLVLVFFPSVVLADEIALTSTVSEVTLYPDGARIVRSVPFAAPAGDHVLRLLDVPAGAVMETLRVKVDGATMGAVTVRESYVPPRGDTESDALKAAREEVERLEDAVRAKADEAEALRLAKEAADTRITFLGQLGEGEALTGATADQLREVARMIGEETLAARQAQIAAEAQARAVDRDIRDLKDDLADAEAALEALVPETEERNLVEVRITAAAATDGRLTLIYNDWEAGWMPVYDVHLDQAGGTRSLRIERKALIGQSTGENWQGVKLGLSTSRPGGQSEPGVLWPRKLEIGDPEPPRPVLMRKSSDMAGAAMPEAMVMAEPSIVEEAVTRIGEFNVVYDYPTPVDLANEADDVRITLGTVEISPDLQALAVPRRDQTAFLTAAFVNESGEMILPSDEAQFFLDGEFVGRRGMAHIAAGAEARLSFGPIDGLRLKRVVDRNEGDRGVLTRSNEITEQAQIEVENLTGRTWPMRVLDQVPYSEQEDLVITWTARPRPSEVDVEDGKGILAWEFEIGAGETRTIDLNHRIEWPEGKVLR</sequence>